<evidence type="ECO:0000313" key="3">
    <source>
        <dbReference type="Proteomes" id="UP000055024"/>
    </source>
</evidence>
<dbReference type="EMBL" id="JYDP01000106">
    <property type="protein sequence ID" value="KRZ07173.1"/>
    <property type="molecule type" value="Genomic_DNA"/>
</dbReference>
<keyword evidence="3" id="KW-1185">Reference proteome</keyword>
<proteinExistence type="predicted"/>
<reference evidence="2 3" key="1">
    <citation type="submission" date="2015-01" db="EMBL/GenBank/DDBJ databases">
        <title>Evolution of Trichinella species and genotypes.</title>
        <authorList>
            <person name="Korhonen P.K."/>
            <person name="Edoardo P."/>
            <person name="Giuseppe L.R."/>
            <person name="Gasser R.B."/>
        </authorList>
    </citation>
    <scope>NUCLEOTIDE SEQUENCE [LARGE SCALE GENOMIC DNA]</scope>
    <source>
        <strain evidence="2">ISS1029</strain>
    </source>
</reference>
<evidence type="ECO:0000313" key="2">
    <source>
        <dbReference type="EMBL" id="KRZ07173.1"/>
    </source>
</evidence>
<evidence type="ECO:0000256" key="1">
    <source>
        <dbReference type="SAM" id="MobiDB-lite"/>
    </source>
</evidence>
<organism evidence="2 3">
    <name type="scientific">Trichinella zimbabwensis</name>
    <dbReference type="NCBI Taxonomy" id="268475"/>
    <lineage>
        <taxon>Eukaryota</taxon>
        <taxon>Metazoa</taxon>
        <taxon>Ecdysozoa</taxon>
        <taxon>Nematoda</taxon>
        <taxon>Enoplea</taxon>
        <taxon>Dorylaimia</taxon>
        <taxon>Trichinellida</taxon>
        <taxon>Trichinellidae</taxon>
        <taxon>Trichinella</taxon>
    </lineage>
</organism>
<gene>
    <name evidence="2" type="ORF">T11_8211</name>
</gene>
<dbReference type="Proteomes" id="UP000055024">
    <property type="component" value="Unassembled WGS sequence"/>
</dbReference>
<feature type="compositionally biased region" description="Polar residues" evidence="1">
    <location>
        <begin position="1"/>
        <end position="20"/>
    </location>
</feature>
<comment type="caution">
    <text evidence="2">The sequence shown here is derived from an EMBL/GenBank/DDBJ whole genome shotgun (WGS) entry which is preliminary data.</text>
</comment>
<feature type="region of interest" description="Disordered" evidence="1">
    <location>
        <begin position="1"/>
        <end position="21"/>
    </location>
</feature>
<name>A0A0V1HAU7_9BILA</name>
<protein>
    <submittedName>
        <fullName evidence="2">Uncharacterized protein</fullName>
    </submittedName>
</protein>
<sequence length="70" mass="7973">MLTQTKVTASSKTGNTTENAVPNVEVKRQYIPETFTAPLRFTFTLIKGNNFSMAVSYIMPVLEMEMRRLK</sequence>
<accession>A0A0V1HAU7</accession>
<dbReference type="AlphaFoldDB" id="A0A0V1HAU7"/>